<dbReference type="WBParaSite" id="MBELARI_LOCUS16677">
    <property type="protein sequence ID" value="MBELARI_LOCUS16677"/>
    <property type="gene ID" value="MBELARI_LOCUS16677"/>
</dbReference>
<dbReference type="Proteomes" id="UP000887575">
    <property type="component" value="Unassembled WGS sequence"/>
</dbReference>
<protein>
    <submittedName>
        <fullName evidence="3 4">Uncharacterized protein</fullName>
    </submittedName>
</protein>
<name>A0AAF3F7W3_9BILA</name>
<evidence type="ECO:0000256" key="1">
    <source>
        <dbReference type="SAM" id="SignalP"/>
    </source>
</evidence>
<feature type="chain" id="PRO_5041856418" evidence="1">
    <location>
        <begin position="20"/>
        <end position="68"/>
    </location>
</feature>
<keyword evidence="1" id="KW-0732">Signal</keyword>
<dbReference type="WBParaSite" id="MBELARI_LOCUS2723">
    <property type="protein sequence ID" value="MBELARI_LOCUS2723"/>
    <property type="gene ID" value="MBELARI_LOCUS2723"/>
</dbReference>
<evidence type="ECO:0000313" key="3">
    <source>
        <dbReference type="WBParaSite" id="MBELARI_LOCUS16677"/>
    </source>
</evidence>
<proteinExistence type="predicted"/>
<accession>A0AAF3F7W3</accession>
<evidence type="ECO:0000313" key="4">
    <source>
        <dbReference type="WBParaSite" id="MBELARI_LOCUS2723"/>
    </source>
</evidence>
<feature type="signal peptide" evidence="1">
    <location>
        <begin position="1"/>
        <end position="19"/>
    </location>
</feature>
<dbReference type="AlphaFoldDB" id="A0AAF3F7W3"/>
<reference evidence="3 4" key="1">
    <citation type="submission" date="2024-02" db="UniProtKB">
        <authorList>
            <consortium name="WormBaseParasite"/>
        </authorList>
    </citation>
    <scope>IDENTIFICATION</scope>
</reference>
<keyword evidence="2" id="KW-1185">Reference proteome</keyword>
<organism evidence="2 4">
    <name type="scientific">Mesorhabditis belari</name>
    <dbReference type="NCBI Taxonomy" id="2138241"/>
    <lineage>
        <taxon>Eukaryota</taxon>
        <taxon>Metazoa</taxon>
        <taxon>Ecdysozoa</taxon>
        <taxon>Nematoda</taxon>
        <taxon>Chromadorea</taxon>
        <taxon>Rhabditida</taxon>
        <taxon>Rhabditina</taxon>
        <taxon>Rhabditomorpha</taxon>
        <taxon>Rhabditoidea</taxon>
        <taxon>Rhabditidae</taxon>
        <taxon>Mesorhabditinae</taxon>
        <taxon>Mesorhabditis</taxon>
    </lineage>
</organism>
<sequence>MKLFCAIFLICLLLSTSEAMSRRDRRSPLSHRVVRGATFDRPCTIPQLKSGKCTEVEKSNGRSKCECN</sequence>
<evidence type="ECO:0000313" key="2">
    <source>
        <dbReference type="Proteomes" id="UP000887575"/>
    </source>
</evidence>